<proteinExistence type="predicted"/>
<accession>A0A9D4E2L9</accession>
<feature type="chain" id="PRO_5038372338" evidence="1">
    <location>
        <begin position="23"/>
        <end position="98"/>
    </location>
</feature>
<keyword evidence="1" id="KW-0732">Signal</keyword>
<dbReference type="Proteomes" id="UP000828390">
    <property type="component" value="Unassembled WGS sequence"/>
</dbReference>
<dbReference type="EMBL" id="JAIWYP010000009">
    <property type="protein sequence ID" value="KAH3772066.1"/>
    <property type="molecule type" value="Genomic_DNA"/>
</dbReference>
<evidence type="ECO:0000256" key="1">
    <source>
        <dbReference type="SAM" id="SignalP"/>
    </source>
</evidence>
<reference evidence="2" key="2">
    <citation type="submission" date="2020-11" db="EMBL/GenBank/DDBJ databases">
        <authorList>
            <person name="McCartney M.A."/>
            <person name="Auch B."/>
            <person name="Kono T."/>
            <person name="Mallez S."/>
            <person name="Becker A."/>
            <person name="Gohl D.M."/>
            <person name="Silverstein K.A.T."/>
            <person name="Koren S."/>
            <person name="Bechman K.B."/>
            <person name="Herman A."/>
            <person name="Abrahante J.E."/>
            <person name="Garbe J."/>
        </authorList>
    </citation>
    <scope>NUCLEOTIDE SEQUENCE</scope>
    <source>
        <strain evidence="2">Duluth1</strain>
        <tissue evidence="2">Whole animal</tissue>
    </source>
</reference>
<protein>
    <submittedName>
        <fullName evidence="2">Uncharacterized protein</fullName>
    </submittedName>
</protein>
<sequence>MKSVAMLAVAAVVLACALQAEAHWGLGEAFHSRRIGRPSFGRLRPPPPITPIFYPVPYPVNPARENVGADALALITSFALRGTPQGLGFDLFDLFRRV</sequence>
<evidence type="ECO:0000313" key="3">
    <source>
        <dbReference type="Proteomes" id="UP000828390"/>
    </source>
</evidence>
<gene>
    <name evidence="2" type="ORF">DPMN_173398</name>
</gene>
<dbReference type="PROSITE" id="PS51257">
    <property type="entry name" value="PROKAR_LIPOPROTEIN"/>
    <property type="match status" value="1"/>
</dbReference>
<dbReference type="AlphaFoldDB" id="A0A9D4E2L9"/>
<evidence type="ECO:0000313" key="2">
    <source>
        <dbReference type="EMBL" id="KAH3772066.1"/>
    </source>
</evidence>
<comment type="caution">
    <text evidence="2">The sequence shown here is derived from an EMBL/GenBank/DDBJ whole genome shotgun (WGS) entry which is preliminary data.</text>
</comment>
<feature type="signal peptide" evidence="1">
    <location>
        <begin position="1"/>
        <end position="22"/>
    </location>
</feature>
<organism evidence="2 3">
    <name type="scientific">Dreissena polymorpha</name>
    <name type="common">Zebra mussel</name>
    <name type="synonym">Mytilus polymorpha</name>
    <dbReference type="NCBI Taxonomy" id="45954"/>
    <lineage>
        <taxon>Eukaryota</taxon>
        <taxon>Metazoa</taxon>
        <taxon>Spiralia</taxon>
        <taxon>Lophotrochozoa</taxon>
        <taxon>Mollusca</taxon>
        <taxon>Bivalvia</taxon>
        <taxon>Autobranchia</taxon>
        <taxon>Heteroconchia</taxon>
        <taxon>Euheterodonta</taxon>
        <taxon>Imparidentia</taxon>
        <taxon>Neoheterodontei</taxon>
        <taxon>Myida</taxon>
        <taxon>Dreissenoidea</taxon>
        <taxon>Dreissenidae</taxon>
        <taxon>Dreissena</taxon>
    </lineage>
</organism>
<name>A0A9D4E2L9_DREPO</name>
<reference evidence="2" key="1">
    <citation type="journal article" date="2019" name="bioRxiv">
        <title>The Genome of the Zebra Mussel, Dreissena polymorpha: A Resource for Invasive Species Research.</title>
        <authorList>
            <person name="McCartney M.A."/>
            <person name="Auch B."/>
            <person name="Kono T."/>
            <person name="Mallez S."/>
            <person name="Zhang Y."/>
            <person name="Obille A."/>
            <person name="Becker A."/>
            <person name="Abrahante J.E."/>
            <person name="Garbe J."/>
            <person name="Badalamenti J.P."/>
            <person name="Herman A."/>
            <person name="Mangelson H."/>
            <person name="Liachko I."/>
            <person name="Sullivan S."/>
            <person name="Sone E.D."/>
            <person name="Koren S."/>
            <person name="Silverstein K.A.T."/>
            <person name="Beckman K.B."/>
            <person name="Gohl D.M."/>
        </authorList>
    </citation>
    <scope>NUCLEOTIDE SEQUENCE</scope>
    <source>
        <strain evidence="2">Duluth1</strain>
        <tissue evidence="2">Whole animal</tissue>
    </source>
</reference>
<keyword evidence="3" id="KW-1185">Reference proteome</keyword>